<dbReference type="EMBL" id="RIBY02001901">
    <property type="protein sequence ID" value="KAH9827207.1"/>
    <property type="molecule type" value="Genomic_DNA"/>
</dbReference>
<dbReference type="AlphaFoldDB" id="A0A9W7SRE4"/>
<dbReference type="Proteomes" id="UP001138500">
    <property type="component" value="Unassembled WGS sequence"/>
</dbReference>
<dbReference type="OrthoDB" id="3938155at2759"/>
<protein>
    <submittedName>
        <fullName evidence="2">Uncharacterized protein</fullName>
    </submittedName>
</protein>
<feature type="region of interest" description="Disordered" evidence="1">
    <location>
        <begin position="54"/>
        <end position="74"/>
    </location>
</feature>
<evidence type="ECO:0000313" key="2">
    <source>
        <dbReference type="EMBL" id="KAH9827207.1"/>
    </source>
</evidence>
<sequence length="208" mass="23260">MLQFLPARSRSASECLEKVREIESALWTIPRRSTHQAISATPTEKASALTTPIWVPKDGRKRQRSLDSNSHADSNRRKTVAWYKPLQHGTTMQPQTYDSSNALSYSNRRSTEYESVLGFLRGIQIGADHSETPDLRTTGVVQTLCHQLERLEIDEIKAHTDHNAKRTILTAVTKTREFTLANLTSSDLANSIADLACQLTSDHASLES</sequence>
<accession>A0A9W7SRE4</accession>
<comment type="caution">
    <text evidence="2">The sequence shown here is derived from an EMBL/GenBank/DDBJ whole genome shotgun (WGS) entry which is preliminary data.</text>
</comment>
<proteinExistence type="predicted"/>
<organism evidence="2 3">
    <name type="scientific">Teratosphaeria destructans</name>
    <dbReference type="NCBI Taxonomy" id="418781"/>
    <lineage>
        <taxon>Eukaryota</taxon>
        <taxon>Fungi</taxon>
        <taxon>Dikarya</taxon>
        <taxon>Ascomycota</taxon>
        <taxon>Pezizomycotina</taxon>
        <taxon>Dothideomycetes</taxon>
        <taxon>Dothideomycetidae</taxon>
        <taxon>Mycosphaerellales</taxon>
        <taxon>Teratosphaeriaceae</taxon>
        <taxon>Teratosphaeria</taxon>
    </lineage>
</organism>
<reference evidence="2 3" key="1">
    <citation type="journal article" date="2018" name="IMA Fungus">
        <title>IMA Genome-F 10: Nine draft genome sequences of Claviceps purpurea s.lat., including C. arundinis, C. humidiphila, and C. cf. spartinae, pseudomolecules for the pitch canker pathogen Fusarium circinatum, draft genome of Davidsoniella eucalypti, Grosmannia galeiformis, Quambalaria eucalypti, and Teratosphaeria destructans.</title>
        <authorList>
            <person name="Wingfield B.D."/>
            <person name="Liu M."/>
            <person name="Nguyen H.D."/>
            <person name="Lane F.A."/>
            <person name="Morgan S.W."/>
            <person name="De Vos L."/>
            <person name="Wilken P.M."/>
            <person name="Duong T.A."/>
            <person name="Aylward J."/>
            <person name="Coetzee M.P."/>
            <person name="Dadej K."/>
            <person name="De Beer Z.W."/>
            <person name="Findlay W."/>
            <person name="Havenga M."/>
            <person name="Kolarik M."/>
            <person name="Menzies J.G."/>
            <person name="Naidoo K."/>
            <person name="Pochopski O."/>
            <person name="Shoukouhi P."/>
            <person name="Santana Q.C."/>
            <person name="Seifert K.A."/>
            <person name="Soal N."/>
            <person name="Steenkamp E.T."/>
            <person name="Tatham C.T."/>
            <person name="van der Nest M.A."/>
            <person name="Wingfield M.J."/>
        </authorList>
    </citation>
    <scope>NUCLEOTIDE SEQUENCE [LARGE SCALE GENOMIC DNA]</scope>
    <source>
        <strain evidence="2">CMW44962</strain>
    </source>
</reference>
<gene>
    <name evidence="2" type="ORF">Tdes44962_MAKER03017</name>
</gene>
<evidence type="ECO:0000313" key="3">
    <source>
        <dbReference type="Proteomes" id="UP001138500"/>
    </source>
</evidence>
<evidence type="ECO:0000256" key="1">
    <source>
        <dbReference type="SAM" id="MobiDB-lite"/>
    </source>
</evidence>
<keyword evidence="3" id="KW-1185">Reference proteome</keyword>
<name>A0A9W7SRE4_9PEZI</name>
<reference evidence="2 3" key="2">
    <citation type="journal article" date="2021" name="Curr. Genet.">
        <title>Genetic response to nitrogen starvation in the aggressive Eucalyptus foliar pathogen Teratosphaeria destructans.</title>
        <authorList>
            <person name="Havenga M."/>
            <person name="Wingfield B.D."/>
            <person name="Wingfield M.J."/>
            <person name="Dreyer L.L."/>
            <person name="Roets F."/>
            <person name="Aylward J."/>
        </authorList>
    </citation>
    <scope>NUCLEOTIDE SEQUENCE [LARGE SCALE GENOMIC DNA]</scope>
    <source>
        <strain evidence="2">CMW44962</strain>
    </source>
</reference>